<comment type="catalytic activity">
    <reaction evidence="5">
        <text>S-ubiquitinyl-[E2 ubiquitin-conjugating enzyme]-L-cysteine + [acceptor protein]-L-lysine = [E2 ubiquitin-conjugating enzyme]-L-cysteine + N(6)-ubiquitinyl-[acceptor protein]-L-lysine.</text>
        <dbReference type="EC" id="2.3.2.27"/>
    </reaction>
</comment>
<feature type="domain" description="dUTPase-like" evidence="8">
    <location>
        <begin position="4"/>
        <end position="108"/>
    </location>
</feature>
<keyword evidence="5" id="KW-0833">Ubl conjugation pathway</keyword>
<comment type="pathway">
    <text evidence="5">Protein modification; protein ubiquitination.</text>
</comment>
<keyword evidence="7" id="KW-0472">Membrane</keyword>
<dbReference type="Pfam" id="PF22960">
    <property type="entry name" value="WHD_UBR1"/>
    <property type="match status" value="1"/>
</dbReference>
<dbReference type="GO" id="GO:0016567">
    <property type="term" value="P:protein ubiquitination"/>
    <property type="evidence" value="ECO:0007669"/>
    <property type="project" value="UniProtKB-UniRule"/>
</dbReference>
<evidence type="ECO:0000256" key="1">
    <source>
        <dbReference type="ARBA" id="ARBA00005142"/>
    </source>
</evidence>
<feature type="non-terminal residue" evidence="11">
    <location>
        <position position="1876"/>
    </location>
</feature>
<keyword evidence="2 5" id="KW-0479">Metal-binding</keyword>
<accession>A0A813FRU5</accession>
<dbReference type="GO" id="GO:0000287">
    <property type="term" value="F:magnesium ion binding"/>
    <property type="evidence" value="ECO:0007669"/>
    <property type="project" value="InterPro"/>
</dbReference>
<evidence type="ECO:0000259" key="10">
    <source>
        <dbReference type="Pfam" id="PF22960"/>
    </source>
</evidence>
<evidence type="ECO:0000256" key="4">
    <source>
        <dbReference type="ARBA" id="ARBA00023080"/>
    </source>
</evidence>
<dbReference type="SUPFAM" id="SSF51621">
    <property type="entry name" value="Phosphoenolpyruvate/pyruvate domain"/>
    <property type="match status" value="1"/>
</dbReference>
<evidence type="ECO:0000259" key="8">
    <source>
        <dbReference type="Pfam" id="PF00692"/>
    </source>
</evidence>
<dbReference type="Pfam" id="PF00692">
    <property type="entry name" value="dUTPase"/>
    <property type="match status" value="1"/>
</dbReference>
<dbReference type="InterPro" id="IPR036157">
    <property type="entry name" value="dUTPase-like_sf"/>
</dbReference>
<dbReference type="EMBL" id="CAJNNV010025891">
    <property type="protein sequence ID" value="CAE8616518.1"/>
    <property type="molecule type" value="Genomic_DNA"/>
</dbReference>
<comment type="caution">
    <text evidence="11">The sequence shown here is derived from an EMBL/GenBank/DDBJ whole genome shotgun (WGS) entry which is preliminary data.</text>
</comment>
<evidence type="ECO:0000256" key="2">
    <source>
        <dbReference type="ARBA" id="ARBA00022723"/>
    </source>
</evidence>
<feature type="compositionally biased region" description="Low complexity" evidence="6">
    <location>
        <begin position="936"/>
        <end position="947"/>
    </location>
</feature>
<dbReference type="InterPro" id="IPR029054">
    <property type="entry name" value="dUTPase-like"/>
</dbReference>
<keyword evidence="3" id="KW-0378">Hydrolase</keyword>
<feature type="compositionally biased region" description="Polar residues" evidence="6">
    <location>
        <begin position="948"/>
        <end position="958"/>
    </location>
</feature>
<dbReference type="InterPro" id="IPR039164">
    <property type="entry name" value="UBR1-like"/>
</dbReference>
<dbReference type="OrthoDB" id="424702at2759"/>
<comment type="pathway">
    <text evidence="1">Pyrimidine metabolism; dUMP biosynthesis; dUMP from dCTP (dUTP route): step 2/2.</text>
</comment>
<keyword evidence="7" id="KW-1133">Transmembrane helix</keyword>
<keyword evidence="5" id="KW-0862">Zinc</keyword>
<sequence length="1876" mass="203469">AALVPAGGKAIVKTGLSIAIPPCTYARIAPRSGLAAKKMLHVGAGVVDYDYRGEVGVVLFNHGPEDFPVAAGDRIAQLILEEISMAPCVEVETLEDTARGAGGFGSTGVTPALPNKRPREDAVETPSEVAEIAALKSKVEALTAELASTRGFRTELDELKKQVRWLGTGGRWFMNWAADKGKTVGLALGKVSQGNSNYLVGFHDGLRKIIGQVFLDPELLGSEHSAVEVLLRHSHLMEPSVRKLETNLMVDLMLDLDFKHVFAQVFTRLYRELVLNRAAKQPPASEPMAPTEEGNQDTNELGDFTCQIFTRQDVTLELVRDQDLLRNLPCSMDLLYVLDHTEVARAIVRSPRLRGELWQGWIRILISMQAMNPHRRRLGSHVEFTSPAWGNALTLHTDLMSNTWLILDAVRSKADLEAVRDMARAAWAELRTWMLRVHSAEGRVGAQAMEGAIDYQVSKRTASFHVPVNRVLALLLHHICVSSSSGAPGASRRTGSQIEEAFASVGMGAESDVLWWMEHSLRALVLHGQVSAGMWRRNGEVLDNENEFYRMNYWHHLLIDVDLLVLRMSALKLKPETFFKTLLMRLELGSWLQQGNPMKRLLAGGDDIADEDLGLQKLQSFLLLLYQLLSMHTPLALSFRQLVTHTTRQYLSIAPKTYSQLWDPRLERSTATATAQDQQMLEAALREISSLSAADGCSGHSSAKYHLKPDQWYAVDPYFHLFSWSEQQKAEENLTSAIKARGAAFQSWVEEYVKNRPEPLEVYRERFDAFCRGGLVQATVWLILVNLAYRPDAKDGGQAADSRLVVLALLVAIRSASASVPDEASFGESLDSSMLEPLLEDQVQVFALATAMGPHLCHTARRRFRVKISSASPSSEGSEDQQTIEVSLLDAVDRLASAPAESMSGGLARGLRDRLLSEGSAATGPTVPGTGWSTPRSASSAHRGAASCNGSPALSPSSAAEGDDLDEARRAKRRKAAQERQQRMLEDLKKRQAAFITGAVTSNGTPEESTSTECVICMAHQEGEDGDNPLGLLCYMRPAAASCLPRRRVPTEQAVLLQTTKSPLGGSSPARGPQCFEPESPDGLVLVRACSHSMHYSCWRRFRPAGLASGGLQFWLTNVHLKDAVIINYAGRLRAYTQNIGLTYLSSKYLNATGTEFSLSPAFNPYESVHAICTGLLGDTGGDGETPELLDDEVKDLLRVWLIRVQKLQSMRPLLQGLSLSTAEMVALTLEVNSVTLGMDLIVQDLSVHAHTRVQTLLLDNAFRALTAVIWSLATMFIAGKLWNEYLVATDKLVMLTAQHGSLLKSSYDAVIQVSTNSPFEVLEASAQLDHMIGQAMSGRSILEFVPDASERAKLEEFLKGLDILLERSLARRGHFPAVWQCTFPDGAQRPVDMELSLASGHHLLAVRQVVVLDDPTSTFRSSTVSEGPLDLPQVLVFDTSGLERHGDAPLMTTHSSEYVSQGQREVSDMSHAGGSGPIALRRVTFFDTPSLERREGEAGLRTTRGSTNVSQSGVSDVSLGYGRFEPNGGLNTSFATASADGVSGPLVVPQVPGLNTLILDRHGDSGLRTSMESTTASVSGISVLSVGYSRFEPKAASITSLATGSRDGVSGPLVVPPVTGCNTLSPDRLQASRLSSTSTHSLDASQSGMSVMSVGFNRHVPRGGSVTSLATVSDAGVSGHARLTWICVFEVQTEHQSLVTFRLPQRYLSGSPVVAELMARAGYDFLVVDLEHSPIGEHAAVPMLQAVECAGKSAMIRVALNRPELIKKALDLGPAGLIVPLVSSAEEAESVAAACRYPPRGIRGVANPLVRASAWGLDANYALEAEGRCLVLCQVETAGGVAEAAAELVYVVVVGCVVGFVGFVVVLLVLLSLCW</sequence>
<dbReference type="Gene3D" id="3.20.20.60">
    <property type="entry name" value="Phosphoenolpyruvate-binding domains"/>
    <property type="match status" value="1"/>
</dbReference>
<evidence type="ECO:0000256" key="7">
    <source>
        <dbReference type="SAM" id="Phobius"/>
    </source>
</evidence>
<dbReference type="InterPro" id="IPR015813">
    <property type="entry name" value="Pyrv/PenolPyrv_kinase-like_dom"/>
</dbReference>
<dbReference type="GO" id="GO:0071596">
    <property type="term" value="P:ubiquitin-dependent protein catabolic process via the N-end rule pathway"/>
    <property type="evidence" value="ECO:0007669"/>
    <property type="project" value="UniProtKB-UniRule"/>
</dbReference>
<dbReference type="UniPathway" id="UPA00143"/>
<dbReference type="InterPro" id="IPR040442">
    <property type="entry name" value="Pyrv_kinase-like_dom_sf"/>
</dbReference>
<organism evidence="11 12">
    <name type="scientific">Polarella glacialis</name>
    <name type="common">Dinoflagellate</name>
    <dbReference type="NCBI Taxonomy" id="89957"/>
    <lineage>
        <taxon>Eukaryota</taxon>
        <taxon>Sar</taxon>
        <taxon>Alveolata</taxon>
        <taxon>Dinophyceae</taxon>
        <taxon>Suessiales</taxon>
        <taxon>Suessiaceae</taxon>
        <taxon>Polarella</taxon>
    </lineage>
</organism>
<dbReference type="Gene3D" id="2.70.40.10">
    <property type="match status" value="1"/>
</dbReference>
<keyword evidence="5" id="KW-0808">Transferase</keyword>
<keyword evidence="7" id="KW-0812">Transmembrane</keyword>
<dbReference type="Pfam" id="PF03328">
    <property type="entry name" value="HpcH_HpaI"/>
    <property type="match status" value="1"/>
</dbReference>
<dbReference type="PANTHER" id="PTHR21497">
    <property type="entry name" value="UBIQUITIN LIGASE E3 ALPHA-RELATED"/>
    <property type="match status" value="1"/>
</dbReference>
<dbReference type="GO" id="GO:0046081">
    <property type="term" value="P:dUTP catabolic process"/>
    <property type="evidence" value="ECO:0007669"/>
    <property type="project" value="InterPro"/>
</dbReference>
<evidence type="ECO:0000256" key="3">
    <source>
        <dbReference type="ARBA" id="ARBA00022801"/>
    </source>
</evidence>
<dbReference type="InterPro" id="IPR033704">
    <property type="entry name" value="dUTPase_trimeric"/>
</dbReference>
<comment type="similarity">
    <text evidence="5">Belongs to the E3 ubiquitin-protein ligase UBR1-like family.</text>
</comment>
<feature type="domain" description="E3 ubiquitin-protein ligase UBR1-like winged-helix" evidence="10">
    <location>
        <begin position="649"/>
        <end position="742"/>
    </location>
</feature>
<dbReference type="CDD" id="cd07557">
    <property type="entry name" value="trimeric_dUTPase"/>
    <property type="match status" value="1"/>
</dbReference>
<evidence type="ECO:0000313" key="11">
    <source>
        <dbReference type="EMBL" id="CAE8616518.1"/>
    </source>
</evidence>
<dbReference type="GO" id="GO:0000151">
    <property type="term" value="C:ubiquitin ligase complex"/>
    <property type="evidence" value="ECO:0007669"/>
    <property type="project" value="TreeGrafter"/>
</dbReference>
<proteinExistence type="inferred from homology"/>
<protein>
    <recommendedName>
        <fullName evidence="5">E3 ubiquitin-protein ligase</fullName>
        <ecNumber evidence="5">2.3.2.27</ecNumber>
    </recommendedName>
</protein>
<evidence type="ECO:0000256" key="5">
    <source>
        <dbReference type="RuleBase" id="RU366018"/>
    </source>
</evidence>
<dbReference type="GO" id="GO:0008270">
    <property type="term" value="F:zinc ion binding"/>
    <property type="evidence" value="ECO:0007669"/>
    <property type="project" value="UniProtKB-UniRule"/>
</dbReference>
<keyword evidence="4" id="KW-0546">Nucleotide metabolism</keyword>
<feature type="transmembrane region" description="Helical" evidence="7">
    <location>
        <begin position="1849"/>
        <end position="1874"/>
    </location>
</feature>
<dbReference type="InterPro" id="IPR005000">
    <property type="entry name" value="Aldolase/citrate-lyase_domain"/>
</dbReference>
<dbReference type="UniPathway" id="UPA00610">
    <property type="reaction ID" value="UER00666"/>
</dbReference>
<dbReference type="InterPro" id="IPR008181">
    <property type="entry name" value="dUTPase"/>
</dbReference>
<dbReference type="NCBIfam" id="TIGR00576">
    <property type="entry name" value="dut"/>
    <property type="match status" value="1"/>
</dbReference>
<evidence type="ECO:0000256" key="6">
    <source>
        <dbReference type="SAM" id="MobiDB-lite"/>
    </source>
</evidence>
<dbReference type="SUPFAM" id="SSF51283">
    <property type="entry name" value="dUTPase-like"/>
    <property type="match status" value="1"/>
</dbReference>
<keyword evidence="12" id="KW-1185">Reference proteome</keyword>
<comment type="function">
    <text evidence="5">Ubiquitin ligase protein which is a component of the N-end rule pathway. Recognizes and binds to proteins bearing specific N-terminal residues that are destabilizing according to the N-end rule, leading to their ubiquitination and subsequent degradation.</text>
</comment>
<dbReference type="EC" id="2.3.2.27" evidence="5"/>
<name>A0A813FRU5_POLGL</name>
<feature type="region of interest" description="Disordered" evidence="6">
    <location>
        <begin position="919"/>
        <end position="983"/>
    </location>
</feature>
<dbReference type="NCBIfam" id="NF001862">
    <property type="entry name" value="PRK00601.1"/>
    <property type="match status" value="1"/>
</dbReference>
<reference evidence="11" key="1">
    <citation type="submission" date="2021-02" db="EMBL/GenBank/DDBJ databases">
        <authorList>
            <person name="Dougan E. K."/>
            <person name="Rhodes N."/>
            <person name="Thang M."/>
            <person name="Chan C."/>
        </authorList>
    </citation>
    <scope>NUCLEOTIDE SEQUENCE</scope>
</reference>
<dbReference type="InterPro" id="IPR055194">
    <property type="entry name" value="UBR1-like_WH"/>
</dbReference>
<evidence type="ECO:0000259" key="9">
    <source>
        <dbReference type="Pfam" id="PF03328"/>
    </source>
</evidence>
<dbReference type="PANTHER" id="PTHR21497:SF24">
    <property type="entry name" value="E3 UBIQUITIN-PROTEIN LIGASE UBR1"/>
    <property type="match status" value="1"/>
</dbReference>
<dbReference type="GO" id="GO:0005737">
    <property type="term" value="C:cytoplasm"/>
    <property type="evidence" value="ECO:0007669"/>
    <property type="project" value="TreeGrafter"/>
</dbReference>
<feature type="region of interest" description="Disordered" evidence="6">
    <location>
        <begin position="99"/>
        <end position="123"/>
    </location>
</feature>
<gene>
    <name evidence="11" type="ORF">PGLA1383_LOCUS34203</name>
</gene>
<dbReference type="GO" id="GO:0061630">
    <property type="term" value="F:ubiquitin protein ligase activity"/>
    <property type="evidence" value="ECO:0007669"/>
    <property type="project" value="UniProtKB-UniRule"/>
</dbReference>
<feature type="domain" description="HpcH/HpaI aldolase/citrate lyase" evidence="9">
    <location>
        <begin position="1712"/>
        <end position="1846"/>
    </location>
</feature>
<evidence type="ECO:0000313" key="12">
    <source>
        <dbReference type="Proteomes" id="UP000654075"/>
    </source>
</evidence>
<dbReference type="Proteomes" id="UP000654075">
    <property type="component" value="Unassembled WGS sequence"/>
</dbReference>
<keyword evidence="5" id="KW-0863">Zinc-finger</keyword>
<dbReference type="GO" id="GO:0004170">
    <property type="term" value="F:dUTP diphosphatase activity"/>
    <property type="evidence" value="ECO:0007669"/>
    <property type="project" value="InterPro"/>
</dbReference>
<dbReference type="GO" id="GO:0006226">
    <property type="term" value="P:dUMP biosynthetic process"/>
    <property type="evidence" value="ECO:0007669"/>
    <property type="project" value="UniProtKB-UniPathway"/>
</dbReference>